<dbReference type="PANTHER" id="PTHR34220">
    <property type="entry name" value="SENSOR HISTIDINE KINASE YPDA"/>
    <property type="match status" value="1"/>
</dbReference>
<feature type="domain" description="Signal transduction histidine kinase internal region" evidence="6">
    <location>
        <begin position="359"/>
        <end position="440"/>
    </location>
</feature>
<feature type="transmembrane region" description="Helical" evidence="4">
    <location>
        <begin position="270"/>
        <end position="293"/>
    </location>
</feature>
<protein>
    <recommendedName>
        <fullName evidence="2">histidine kinase</fullName>
        <ecNumber evidence="2">2.7.13.3</ecNumber>
    </recommendedName>
</protein>
<comment type="caution">
    <text evidence="7">The sequence shown here is derived from an EMBL/GenBank/DDBJ whole genome shotgun (WGS) entry which is preliminary data.</text>
</comment>
<evidence type="ECO:0000313" key="7">
    <source>
        <dbReference type="EMBL" id="GEN57080.1"/>
    </source>
</evidence>
<gene>
    <name evidence="7" type="primary">yesM_2</name>
    <name evidence="7" type="ORF">HAL01_15440</name>
</gene>
<dbReference type="Pfam" id="PF02518">
    <property type="entry name" value="HATPase_c"/>
    <property type="match status" value="1"/>
</dbReference>
<proteinExistence type="predicted"/>
<dbReference type="InterPro" id="IPR004358">
    <property type="entry name" value="Sig_transdc_His_kin-like_C"/>
</dbReference>
<dbReference type="EMBL" id="BJYE01000018">
    <property type="protein sequence ID" value="GEN57080.1"/>
    <property type="molecule type" value="Genomic_DNA"/>
</dbReference>
<organism evidence="7 8">
    <name type="scientific">Halolactibacillus alkaliphilus</name>
    <dbReference type="NCBI Taxonomy" id="442899"/>
    <lineage>
        <taxon>Bacteria</taxon>
        <taxon>Bacillati</taxon>
        <taxon>Bacillota</taxon>
        <taxon>Bacilli</taxon>
        <taxon>Bacillales</taxon>
        <taxon>Bacillaceae</taxon>
        <taxon>Halolactibacillus</taxon>
    </lineage>
</organism>
<evidence type="ECO:0000259" key="5">
    <source>
        <dbReference type="Pfam" id="PF02518"/>
    </source>
</evidence>
<sequence>MSRFNKWNTLRNQILAVFLLAMMIVLLLVGSIIFKQVSETLTAHAKRQIDQTAKETMARYDGLIEQINLVSKQILTNDVVQATLFDNAYGRPPAFTERQRLSSVVNRIQANADGFYRVDIYTPDYTNLIPLDGPHLDEQVGRTIINAVNEQKGALVYIGEDPSDDNYFLFMRRISLLDGQFDNGGYMLIRIMRTYFRPLVGPLNHYTIVRDPNDDVIQTSHAEVIDYLSGTKTSPDWAHDYVITTETSFHTGFSVTLLTPIERMTEDRSFLLSIILISGAIGVMVFFVFSFGLSTYITKPIMTLTQAMKKTHVGLLSQSPQSVSSIEINQLNSTYNQLVEETNYLIKMVYEKELVKSQTELKALQAQIHPHFLFNTLNALYWSLDEKGEEPLAQMVMSMSNLFRYTIQKTAGDDWVTVEEEVRHLHDYMRVMQMRFGERFRLHTRIDPSVLSVALPKLMIQPFIENAVMHGLANKSEQGEVCLFVKQKAEEIVITIKDNGQGMTPSRLSDVRASILKGFELKTNGTGMALSNIRHRLELYYGPKYSESFTIDSRVNEGTTIRFRCPIKPIDKEQRRER</sequence>
<keyword evidence="3" id="KW-0902">Two-component regulatory system</keyword>
<feature type="domain" description="Histidine kinase/HSP90-like ATPase" evidence="5">
    <location>
        <begin position="458"/>
        <end position="568"/>
    </location>
</feature>
<dbReference type="SUPFAM" id="SSF55874">
    <property type="entry name" value="ATPase domain of HSP90 chaperone/DNA topoisomerase II/histidine kinase"/>
    <property type="match status" value="1"/>
</dbReference>
<dbReference type="GO" id="GO:0016020">
    <property type="term" value="C:membrane"/>
    <property type="evidence" value="ECO:0007669"/>
    <property type="project" value="InterPro"/>
</dbReference>
<keyword evidence="4" id="KW-1133">Transmembrane helix</keyword>
<evidence type="ECO:0000256" key="1">
    <source>
        <dbReference type="ARBA" id="ARBA00000085"/>
    </source>
</evidence>
<evidence type="ECO:0000313" key="8">
    <source>
        <dbReference type="Proteomes" id="UP000321400"/>
    </source>
</evidence>
<feature type="transmembrane region" description="Helical" evidence="4">
    <location>
        <begin position="14"/>
        <end position="34"/>
    </location>
</feature>
<dbReference type="InterPro" id="IPR003594">
    <property type="entry name" value="HATPase_dom"/>
</dbReference>
<dbReference type="Gene3D" id="3.30.565.10">
    <property type="entry name" value="Histidine kinase-like ATPase, C-terminal domain"/>
    <property type="match status" value="1"/>
</dbReference>
<keyword evidence="7" id="KW-0808">Transferase</keyword>
<dbReference type="Proteomes" id="UP000321400">
    <property type="component" value="Unassembled WGS sequence"/>
</dbReference>
<keyword evidence="4" id="KW-0472">Membrane</keyword>
<accession>A0A511X2B3</accession>
<dbReference type="InterPro" id="IPR010559">
    <property type="entry name" value="Sig_transdc_His_kin_internal"/>
</dbReference>
<dbReference type="InterPro" id="IPR036890">
    <property type="entry name" value="HATPase_C_sf"/>
</dbReference>
<dbReference type="PANTHER" id="PTHR34220:SF7">
    <property type="entry name" value="SENSOR HISTIDINE KINASE YPDA"/>
    <property type="match status" value="1"/>
</dbReference>
<dbReference type="AlphaFoldDB" id="A0A511X2B3"/>
<dbReference type="STRING" id="442899.SAMN05720591_11837"/>
<reference evidence="7 8" key="1">
    <citation type="submission" date="2019-07" db="EMBL/GenBank/DDBJ databases">
        <title>Whole genome shotgun sequence of Halolactibacillus alkaliphilus NBRC 103919.</title>
        <authorList>
            <person name="Hosoyama A."/>
            <person name="Uohara A."/>
            <person name="Ohji S."/>
            <person name="Ichikawa N."/>
        </authorList>
    </citation>
    <scope>NUCLEOTIDE SEQUENCE [LARGE SCALE GENOMIC DNA]</scope>
    <source>
        <strain evidence="7 8">NBRC 103919</strain>
    </source>
</reference>
<dbReference type="Gene3D" id="6.10.340.10">
    <property type="match status" value="1"/>
</dbReference>
<keyword evidence="4" id="KW-0812">Transmembrane</keyword>
<dbReference type="InterPro" id="IPR050640">
    <property type="entry name" value="Bact_2-comp_sensor_kinase"/>
</dbReference>
<dbReference type="GO" id="GO:0000155">
    <property type="term" value="F:phosphorelay sensor kinase activity"/>
    <property type="evidence" value="ECO:0007669"/>
    <property type="project" value="InterPro"/>
</dbReference>
<dbReference type="PRINTS" id="PR00344">
    <property type="entry name" value="BCTRLSENSOR"/>
</dbReference>
<evidence type="ECO:0000256" key="2">
    <source>
        <dbReference type="ARBA" id="ARBA00012438"/>
    </source>
</evidence>
<evidence type="ECO:0000259" key="6">
    <source>
        <dbReference type="Pfam" id="PF06580"/>
    </source>
</evidence>
<keyword evidence="8" id="KW-1185">Reference proteome</keyword>
<name>A0A511X2B3_9BACI</name>
<evidence type="ECO:0000256" key="3">
    <source>
        <dbReference type="ARBA" id="ARBA00023012"/>
    </source>
</evidence>
<keyword evidence="7" id="KW-0418">Kinase</keyword>
<dbReference type="EC" id="2.7.13.3" evidence="2"/>
<evidence type="ECO:0000256" key="4">
    <source>
        <dbReference type="SAM" id="Phobius"/>
    </source>
</evidence>
<dbReference type="Pfam" id="PF06580">
    <property type="entry name" value="His_kinase"/>
    <property type="match status" value="1"/>
</dbReference>
<dbReference type="RefSeq" id="WP_170243693.1">
    <property type="nucleotide sequence ID" value="NZ_BJYE01000018.1"/>
</dbReference>
<comment type="catalytic activity">
    <reaction evidence="1">
        <text>ATP + protein L-histidine = ADP + protein N-phospho-L-histidine.</text>
        <dbReference type="EC" id="2.7.13.3"/>
    </reaction>
</comment>